<dbReference type="PROSITE" id="PS00062">
    <property type="entry name" value="ALDOKETO_REDUCTASE_2"/>
    <property type="match status" value="1"/>
</dbReference>
<name>A0ABY6TU16_BIOOC</name>
<comment type="caution">
    <text evidence="5">The sequence shown here is derived from an EMBL/GenBank/DDBJ whole genome shotgun (WGS) entry which is preliminary data.</text>
</comment>
<dbReference type="InterPro" id="IPR020471">
    <property type="entry name" value="AKR"/>
</dbReference>
<dbReference type="CDD" id="cd19120">
    <property type="entry name" value="AKR_AKR3C2-3"/>
    <property type="match status" value="1"/>
</dbReference>
<dbReference type="PIRSF" id="PIRSF000097">
    <property type="entry name" value="AKR"/>
    <property type="match status" value="1"/>
</dbReference>
<evidence type="ECO:0000313" key="5">
    <source>
        <dbReference type="EMBL" id="VUC21562.1"/>
    </source>
</evidence>
<accession>A0ABY6TU16</accession>
<dbReference type="PRINTS" id="PR00069">
    <property type="entry name" value="ALDKETRDTASE"/>
</dbReference>
<dbReference type="PANTHER" id="PTHR43827">
    <property type="entry name" value="2,5-DIKETO-D-GLUCONIC ACID REDUCTASE"/>
    <property type="match status" value="1"/>
</dbReference>
<keyword evidence="3" id="KW-0560">Oxidoreductase</keyword>
<reference evidence="5 6" key="1">
    <citation type="submission" date="2019-06" db="EMBL/GenBank/DDBJ databases">
        <authorList>
            <person name="Broberg M."/>
        </authorList>
    </citation>
    <scope>NUCLEOTIDE SEQUENCE [LARGE SCALE GENOMIC DNA]</scope>
</reference>
<dbReference type="Pfam" id="PF00248">
    <property type="entry name" value="Aldo_ket_red"/>
    <property type="match status" value="1"/>
</dbReference>
<dbReference type="InterPro" id="IPR044494">
    <property type="entry name" value="AKR3C2/3"/>
</dbReference>
<organism evidence="5 6">
    <name type="scientific">Bionectria ochroleuca</name>
    <name type="common">Gliocladium roseum</name>
    <dbReference type="NCBI Taxonomy" id="29856"/>
    <lineage>
        <taxon>Eukaryota</taxon>
        <taxon>Fungi</taxon>
        <taxon>Dikarya</taxon>
        <taxon>Ascomycota</taxon>
        <taxon>Pezizomycotina</taxon>
        <taxon>Sordariomycetes</taxon>
        <taxon>Hypocreomycetidae</taxon>
        <taxon>Hypocreales</taxon>
        <taxon>Bionectriaceae</taxon>
        <taxon>Clonostachys</taxon>
    </lineage>
</organism>
<proteinExistence type="inferred from homology"/>
<feature type="domain" description="NADP-dependent oxidoreductase" evidence="4">
    <location>
        <begin position="14"/>
        <end position="263"/>
    </location>
</feature>
<keyword evidence="6" id="KW-1185">Reference proteome</keyword>
<evidence type="ECO:0000256" key="3">
    <source>
        <dbReference type="ARBA" id="ARBA00023002"/>
    </source>
</evidence>
<protein>
    <recommendedName>
        <fullName evidence="4">NADP-dependent oxidoreductase domain-containing protein</fullName>
    </recommendedName>
</protein>
<dbReference type="Gene3D" id="3.20.20.100">
    <property type="entry name" value="NADP-dependent oxidoreductase domain"/>
    <property type="match status" value="1"/>
</dbReference>
<dbReference type="InterPro" id="IPR023210">
    <property type="entry name" value="NADP_OxRdtase_dom"/>
</dbReference>
<dbReference type="Proteomes" id="UP000766486">
    <property type="component" value="Unassembled WGS sequence"/>
</dbReference>
<evidence type="ECO:0000259" key="4">
    <source>
        <dbReference type="Pfam" id="PF00248"/>
    </source>
</evidence>
<sequence length="288" mass="31615">MSFKLGDGIEMPLIGYGLGSANMVIEHKDVVSATDMALKNGFHHLDCAEAYKNEAAVGESIKASGIPRESLFITTKVTGFPGQNVEEAFSSSLQKLGTDYVDLYLIHLPYVAPDEMSSFWSQLEAIHATGRARSIGVSNFLQKHLEALLEKATIKPAINQIEYHPYLQHGDLVRYCQERGIPVSAYGVLTAITKARPGPVDAIYAELAAKYGVGENDIAIKWCIDQGIAVITTSSNPERLNGFRDSVDKFTLAPEEIQRISELGQEKHYRAVYGGTMESSQMIEAELE</sequence>
<dbReference type="InterPro" id="IPR018170">
    <property type="entry name" value="Aldo/ket_reductase_CS"/>
</dbReference>
<evidence type="ECO:0000256" key="2">
    <source>
        <dbReference type="ARBA" id="ARBA00022857"/>
    </source>
</evidence>
<dbReference type="InterPro" id="IPR036812">
    <property type="entry name" value="NAD(P)_OxRdtase_dom_sf"/>
</dbReference>
<gene>
    <name evidence="5" type="ORF">CLO192961_LOCUS58314</name>
</gene>
<dbReference type="SUPFAM" id="SSF51430">
    <property type="entry name" value="NAD(P)-linked oxidoreductase"/>
    <property type="match status" value="1"/>
</dbReference>
<keyword evidence="2" id="KW-0521">NADP</keyword>
<evidence type="ECO:0000313" key="6">
    <source>
        <dbReference type="Proteomes" id="UP000766486"/>
    </source>
</evidence>
<dbReference type="EMBL" id="CABFNS010000414">
    <property type="protein sequence ID" value="VUC21562.1"/>
    <property type="molecule type" value="Genomic_DNA"/>
</dbReference>
<comment type="similarity">
    <text evidence="1">Belongs to the aldo/keto reductase family.</text>
</comment>
<dbReference type="PANTHER" id="PTHR43827:SF3">
    <property type="entry name" value="NADP-DEPENDENT OXIDOREDUCTASE DOMAIN-CONTAINING PROTEIN"/>
    <property type="match status" value="1"/>
</dbReference>
<evidence type="ECO:0000256" key="1">
    <source>
        <dbReference type="ARBA" id="ARBA00007905"/>
    </source>
</evidence>